<evidence type="ECO:0000256" key="12">
    <source>
        <dbReference type="RuleBase" id="RU362110"/>
    </source>
</evidence>
<dbReference type="SUPFAM" id="SSF75005">
    <property type="entry name" value="Arabinanase/levansucrase/invertase"/>
    <property type="match status" value="1"/>
</dbReference>
<dbReference type="Proteomes" id="UP001150942">
    <property type="component" value="Unassembled WGS sequence"/>
</dbReference>
<evidence type="ECO:0000256" key="5">
    <source>
        <dbReference type="ARBA" id="ARBA00022801"/>
    </source>
</evidence>
<comment type="similarity">
    <text evidence="2 12">Belongs to the glycosyl hydrolase 32 family.</text>
</comment>
<dbReference type="InterPro" id="IPR023296">
    <property type="entry name" value="Glyco_hydro_beta-prop_sf"/>
</dbReference>
<proteinExistence type="inferred from homology"/>
<evidence type="ECO:0000259" key="14">
    <source>
        <dbReference type="Pfam" id="PF00251"/>
    </source>
</evidence>
<dbReference type="EMBL" id="JAPQKQ010000003">
    <property type="protein sequence ID" value="KAJ5202477.1"/>
    <property type="molecule type" value="Genomic_DNA"/>
</dbReference>
<dbReference type="Gene3D" id="2.115.10.20">
    <property type="entry name" value="Glycosyl hydrolase domain, family 43"/>
    <property type="match status" value="1"/>
</dbReference>
<comment type="caution">
    <text evidence="16">The sequence shown here is derived from an EMBL/GenBank/DDBJ whole genome shotgun (WGS) entry which is preliminary data.</text>
</comment>
<sequence>MVHLTKALVAGLLAGIAGMANAFNYDQPYRGQYHFSPQEQWMNDPNGLVYHNGIYHLFYQYNPGGIQWGNMSWGHATSNDLTHWEEKPIALLARGYGHVITEMYFSGSAVVDVDNTSGFGKDGKPPMVAMYTSNYPVAQTLPSGKTIREGQQSQSIAYSVDDGITWTTYDAVNPVIYNPPAPYEDQYQNFRDPFVFWHEESHKWVVVTALSTLYKLVIYTSDNLKDWTLASEFGPYNAQGGIWECPSLFKLPLDGGKSTKWVIVSGLNPGGPPGTVGSGTQYFVGEFDGTTFTPDADSVYPGTATANWMDWGPDFYASAGFNGLSPDTYTHIAWMNNWQYGPNIPTSLWRSAMSIPRRLYLKTIEDKATLVQQPQEAWSSIVSKQPAYSHTYNSISEGSIYIGTNKDTIKIDLSFSATSTASEFAIAVRASADSTEQTLIGYDFVNKQVFIDRTKSGDVSFDNTFASVYRGPLISAVNGRVNLTIFVDRSSVEVFGGQGETTLTTQIFPSSDAIHTRLISTGGATKNVKLSMYTVASTWA</sequence>
<dbReference type="PANTHER" id="PTHR42800:SF1">
    <property type="entry name" value="EXOINULINASE INUD (AFU_ORTHOLOGUE AFUA_5G00480)"/>
    <property type="match status" value="1"/>
</dbReference>
<evidence type="ECO:0000256" key="11">
    <source>
        <dbReference type="ARBA" id="ARBA00066486"/>
    </source>
</evidence>
<dbReference type="GO" id="GO:0051669">
    <property type="term" value="F:fructan beta-fructosidase activity"/>
    <property type="evidence" value="ECO:0007669"/>
    <property type="project" value="UniProtKB-EC"/>
</dbReference>
<feature type="domain" description="Glycosyl hydrolase family 32 C-terminal" evidence="15">
    <location>
        <begin position="381"/>
        <end position="532"/>
    </location>
</feature>
<keyword evidence="17" id="KW-1185">Reference proteome</keyword>
<dbReference type="InterPro" id="IPR013320">
    <property type="entry name" value="ConA-like_dom_sf"/>
</dbReference>
<gene>
    <name evidence="16" type="ORF">N7449_004556</name>
</gene>
<evidence type="ECO:0000256" key="1">
    <source>
        <dbReference type="ARBA" id="ARBA00004613"/>
    </source>
</evidence>
<dbReference type="InterPro" id="IPR018053">
    <property type="entry name" value="Glyco_hydro_32_AS"/>
</dbReference>
<reference evidence="16" key="1">
    <citation type="submission" date="2022-11" db="EMBL/GenBank/DDBJ databases">
        <authorList>
            <person name="Petersen C."/>
        </authorList>
    </citation>
    <scope>NUCLEOTIDE SEQUENCE</scope>
    <source>
        <strain evidence="16">IBT 20477</strain>
    </source>
</reference>
<keyword evidence="7" id="KW-0119">Carbohydrate metabolism</keyword>
<feature type="signal peptide" evidence="13">
    <location>
        <begin position="1"/>
        <end position="22"/>
    </location>
</feature>
<keyword evidence="5 12" id="KW-0378">Hydrolase</keyword>
<evidence type="ECO:0000313" key="17">
    <source>
        <dbReference type="Proteomes" id="UP001150942"/>
    </source>
</evidence>
<organism evidence="16 17">
    <name type="scientific">Penicillium cf. viridicatum</name>
    <dbReference type="NCBI Taxonomy" id="2972119"/>
    <lineage>
        <taxon>Eukaryota</taxon>
        <taxon>Fungi</taxon>
        <taxon>Dikarya</taxon>
        <taxon>Ascomycota</taxon>
        <taxon>Pezizomycotina</taxon>
        <taxon>Eurotiomycetes</taxon>
        <taxon>Eurotiomycetidae</taxon>
        <taxon>Eurotiales</taxon>
        <taxon>Aspergillaceae</taxon>
        <taxon>Penicillium</taxon>
    </lineage>
</organism>
<evidence type="ECO:0000259" key="15">
    <source>
        <dbReference type="Pfam" id="PF08244"/>
    </source>
</evidence>
<dbReference type="GO" id="GO:0051670">
    <property type="term" value="F:inulinase activity"/>
    <property type="evidence" value="ECO:0007669"/>
    <property type="project" value="UniProtKB-ARBA"/>
</dbReference>
<dbReference type="InterPro" id="IPR013189">
    <property type="entry name" value="Glyco_hydro_32_C"/>
</dbReference>
<dbReference type="GO" id="GO:0005576">
    <property type="term" value="C:extracellular region"/>
    <property type="evidence" value="ECO:0007669"/>
    <property type="project" value="UniProtKB-SubCell"/>
</dbReference>
<evidence type="ECO:0000256" key="4">
    <source>
        <dbReference type="ARBA" id="ARBA00022729"/>
    </source>
</evidence>
<evidence type="ECO:0000256" key="3">
    <source>
        <dbReference type="ARBA" id="ARBA00022525"/>
    </source>
</evidence>
<comment type="catalytic activity">
    <reaction evidence="10">
        <text>Hydrolysis of terminal, non-reducing (2-&gt;1)- and (2-&gt;6)-linked beta-D-fructofuranose residues in fructans.</text>
        <dbReference type="EC" id="3.2.1.80"/>
    </reaction>
</comment>
<dbReference type="GO" id="GO:0004575">
    <property type="term" value="F:sucrose alpha-glucosidase activity"/>
    <property type="evidence" value="ECO:0007669"/>
    <property type="project" value="TreeGrafter"/>
</dbReference>
<dbReference type="AlphaFoldDB" id="A0A9W9MJU0"/>
<keyword evidence="8 12" id="KW-0326">Glycosidase</keyword>
<comment type="subcellular location">
    <subcellularLocation>
        <location evidence="1">Secreted</location>
    </subcellularLocation>
</comment>
<evidence type="ECO:0000256" key="10">
    <source>
        <dbReference type="ARBA" id="ARBA00052369"/>
    </source>
</evidence>
<dbReference type="SUPFAM" id="SSF49899">
    <property type="entry name" value="Concanavalin A-like lectins/glucanases"/>
    <property type="match status" value="1"/>
</dbReference>
<feature type="domain" description="Glycosyl hydrolase family 32 N-terminal" evidence="14">
    <location>
        <begin position="34"/>
        <end position="374"/>
    </location>
</feature>
<dbReference type="PANTHER" id="PTHR42800">
    <property type="entry name" value="EXOINULINASE INUD (AFU_ORTHOLOGUE AFUA_5G00480)"/>
    <property type="match status" value="1"/>
</dbReference>
<evidence type="ECO:0000256" key="13">
    <source>
        <dbReference type="SAM" id="SignalP"/>
    </source>
</evidence>
<dbReference type="FunFam" id="2.60.120.560:FF:000003">
    <property type="entry name" value="Extracellular exo-inulinase inuE"/>
    <property type="match status" value="1"/>
</dbReference>
<keyword evidence="3" id="KW-0964">Secreted</keyword>
<dbReference type="Pfam" id="PF08244">
    <property type="entry name" value="Glyco_hydro_32C"/>
    <property type="match status" value="1"/>
</dbReference>
<evidence type="ECO:0000256" key="9">
    <source>
        <dbReference type="ARBA" id="ARBA00023326"/>
    </source>
</evidence>
<dbReference type="OrthoDB" id="202537at2759"/>
<accession>A0A9W9MJU0</accession>
<dbReference type="InterPro" id="IPR001362">
    <property type="entry name" value="Glyco_hydro_32"/>
</dbReference>
<dbReference type="GO" id="GO:0005737">
    <property type="term" value="C:cytoplasm"/>
    <property type="evidence" value="ECO:0007669"/>
    <property type="project" value="TreeGrafter"/>
</dbReference>
<dbReference type="FunFam" id="2.115.10.20:FF:000002">
    <property type="entry name" value="Invertase 2"/>
    <property type="match status" value="1"/>
</dbReference>
<evidence type="ECO:0000256" key="6">
    <source>
        <dbReference type="ARBA" id="ARBA00023180"/>
    </source>
</evidence>
<dbReference type="PROSITE" id="PS00609">
    <property type="entry name" value="GLYCOSYL_HYDROL_F32"/>
    <property type="match status" value="1"/>
</dbReference>
<dbReference type="SMART" id="SM00640">
    <property type="entry name" value="Glyco_32"/>
    <property type="match status" value="1"/>
</dbReference>
<feature type="chain" id="PRO_5040805723" description="fructan beta-fructosidase" evidence="13">
    <location>
        <begin position="23"/>
        <end position="540"/>
    </location>
</feature>
<protein>
    <recommendedName>
        <fullName evidence="11">fructan beta-fructosidase</fullName>
        <ecNumber evidence="11">3.2.1.80</ecNumber>
    </recommendedName>
</protein>
<dbReference type="GO" id="GO:0005987">
    <property type="term" value="P:sucrose catabolic process"/>
    <property type="evidence" value="ECO:0007669"/>
    <property type="project" value="TreeGrafter"/>
</dbReference>
<reference evidence="16" key="2">
    <citation type="journal article" date="2023" name="IMA Fungus">
        <title>Comparative genomic study of the Penicillium genus elucidates a diverse pangenome and 15 lateral gene transfer events.</title>
        <authorList>
            <person name="Petersen C."/>
            <person name="Sorensen T."/>
            <person name="Nielsen M.R."/>
            <person name="Sondergaard T.E."/>
            <person name="Sorensen J.L."/>
            <person name="Fitzpatrick D.A."/>
            <person name="Frisvad J.C."/>
            <person name="Nielsen K.L."/>
        </authorList>
    </citation>
    <scope>NUCLEOTIDE SEQUENCE</scope>
    <source>
        <strain evidence="16">IBT 20477</strain>
    </source>
</reference>
<keyword evidence="9" id="KW-0624">Polysaccharide degradation</keyword>
<dbReference type="GO" id="GO:0000272">
    <property type="term" value="P:polysaccharide catabolic process"/>
    <property type="evidence" value="ECO:0007669"/>
    <property type="project" value="UniProtKB-KW"/>
</dbReference>
<dbReference type="Pfam" id="PF00251">
    <property type="entry name" value="Glyco_hydro_32N"/>
    <property type="match status" value="1"/>
</dbReference>
<name>A0A9W9MJU0_9EURO</name>
<evidence type="ECO:0000256" key="7">
    <source>
        <dbReference type="ARBA" id="ARBA00023277"/>
    </source>
</evidence>
<evidence type="ECO:0000313" key="16">
    <source>
        <dbReference type="EMBL" id="KAJ5202477.1"/>
    </source>
</evidence>
<dbReference type="CDD" id="cd18622">
    <property type="entry name" value="GH32_Inu-like"/>
    <property type="match status" value="1"/>
</dbReference>
<evidence type="ECO:0000256" key="2">
    <source>
        <dbReference type="ARBA" id="ARBA00009902"/>
    </source>
</evidence>
<dbReference type="Gene3D" id="2.60.120.560">
    <property type="entry name" value="Exo-inulinase, domain 1"/>
    <property type="match status" value="1"/>
</dbReference>
<dbReference type="InterPro" id="IPR013148">
    <property type="entry name" value="Glyco_hydro_32_N"/>
</dbReference>
<keyword evidence="4 13" id="KW-0732">Signal</keyword>
<dbReference type="EC" id="3.2.1.80" evidence="11"/>
<keyword evidence="6" id="KW-0325">Glycoprotein</keyword>
<evidence type="ECO:0000256" key="8">
    <source>
        <dbReference type="ARBA" id="ARBA00023295"/>
    </source>
</evidence>